<dbReference type="InterPro" id="IPR001646">
    <property type="entry name" value="5peptide_repeat"/>
</dbReference>
<dbReference type="STRING" id="418495.SAMN05216215_1007179"/>
<organism evidence="3 4">
    <name type="scientific">Saccharopolyspora shandongensis</name>
    <dbReference type="NCBI Taxonomy" id="418495"/>
    <lineage>
        <taxon>Bacteria</taxon>
        <taxon>Bacillati</taxon>
        <taxon>Actinomycetota</taxon>
        <taxon>Actinomycetes</taxon>
        <taxon>Pseudonocardiales</taxon>
        <taxon>Pseudonocardiaceae</taxon>
        <taxon>Saccharopolyspora</taxon>
    </lineage>
</organism>
<evidence type="ECO:0000313" key="4">
    <source>
        <dbReference type="Proteomes" id="UP000199529"/>
    </source>
</evidence>
<sequence length="380" mass="42487">MGERKIGLVATIAVAVVVFGGASAALLIFDPRTTGADALRTGGLAAGSVVALYALWLNDRRRRVEEKRQELDSQRQELDRQRYALEQQRQALEDRRTDQDRDRAADERFARSVELLGNEADQVRVGALHALAGLARNHPDYTQTVLDVLCSYLRRPFDHPKWTIRAGAVDVTDEQQRERTVRQTAAKLLVSLLPTTADADPPRYDLDVAAARLDRFDLSGRVVGTFEAQACWFRHKTNFDGTVFLGKVDLGDATFLHPLRATGTVFRGRTNLHCVRNHAPLSFELAEFHGAVDMQEAHCNAHVSFERASFHTTLDLRRARFDGGVDFRVREPLPSIALYNTEVDTSTDAQVPEGWSFEPLSDVNRARIRAHEVGQNPSHG</sequence>
<keyword evidence="4" id="KW-1185">Reference proteome</keyword>
<evidence type="ECO:0000256" key="1">
    <source>
        <dbReference type="SAM" id="Coils"/>
    </source>
</evidence>
<dbReference type="Proteomes" id="UP000199529">
    <property type="component" value="Unassembled WGS sequence"/>
</dbReference>
<dbReference type="OrthoDB" id="3827724at2"/>
<keyword evidence="1" id="KW-0175">Coiled coil</keyword>
<reference evidence="4" key="1">
    <citation type="submission" date="2016-10" db="EMBL/GenBank/DDBJ databases">
        <authorList>
            <person name="Varghese N."/>
            <person name="Submissions S."/>
        </authorList>
    </citation>
    <scope>NUCLEOTIDE SEQUENCE [LARGE SCALE GENOMIC DNA]</scope>
    <source>
        <strain evidence="4">CGMCC 4.3530</strain>
    </source>
</reference>
<keyword evidence="2" id="KW-0472">Membrane</keyword>
<dbReference type="SUPFAM" id="SSF48371">
    <property type="entry name" value="ARM repeat"/>
    <property type="match status" value="1"/>
</dbReference>
<dbReference type="InterPro" id="IPR016024">
    <property type="entry name" value="ARM-type_fold"/>
</dbReference>
<proteinExistence type="predicted"/>
<dbReference type="InterPro" id="IPR011989">
    <property type="entry name" value="ARM-like"/>
</dbReference>
<protein>
    <submittedName>
        <fullName evidence="3">Pentapeptide repeat-containing protein</fullName>
    </submittedName>
</protein>
<keyword evidence="2" id="KW-0812">Transmembrane</keyword>
<evidence type="ECO:0000313" key="3">
    <source>
        <dbReference type="EMBL" id="SDX09135.1"/>
    </source>
</evidence>
<dbReference type="RefSeq" id="WP_093264144.1">
    <property type="nucleotide sequence ID" value="NZ_FNOK01000007.1"/>
</dbReference>
<evidence type="ECO:0000256" key="2">
    <source>
        <dbReference type="SAM" id="Phobius"/>
    </source>
</evidence>
<gene>
    <name evidence="3" type="ORF">SAMN05216215_1007179</name>
</gene>
<keyword evidence="2" id="KW-1133">Transmembrane helix</keyword>
<dbReference type="Gene3D" id="1.25.10.10">
    <property type="entry name" value="Leucine-rich Repeat Variant"/>
    <property type="match status" value="1"/>
</dbReference>
<accession>A0A1H2YVR8</accession>
<feature type="transmembrane region" description="Helical" evidence="2">
    <location>
        <begin position="41"/>
        <end position="58"/>
    </location>
</feature>
<name>A0A1H2YVR8_9PSEU</name>
<feature type="transmembrane region" description="Helical" evidence="2">
    <location>
        <begin position="7"/>
        <end position="29"/>
    </location>
</feature>
<dbReference type="AlphaFoldDB" id="A0A1H2YVR8"/>
<dbReference type="EMBL" id="FNOK01000007">
    <property type="protein sequence ID" value="SDX09135.1"/>
    <property type="molecule type" value="Genomic_DNA"/>
</dbReference>
<dbReference type="Pfam" id="PF13576">
    <property type="entry name" value="Pentapeptide_3"/>
    <property type="match status" value="1"/>
</dbReference>
<feature type="coiled-coil region" evidence="1">
    <location>
        <begin position="57"/>
        <end position="95"/>
    </location>
</feature>